<name>A0AAD6NGR9_DREDA</name>
<protein>
    <submittedName>
        <fullName evidence="4">37S ribosomal protein S18</fullName>
    </submittedName>
</protein>
<dbReference type="GO" id="GO:0003735">
    <property type="term" value="F:structural constituent of ribosome"/>
    <property type="evidence" value="ECO:0007669"/>
    <property type="project" value="InterPro"/>
</dbReference>
<accession>A0AAD6NGR9</accession>
<sequence>MASSRPVPLLLRTARTASSSTTALCPSCYRPSLVARWTPIRSSTPRRTFADDEPKRPASSALRQLIKEFSPNTNASTVVPRSSGGIFTSMSRTPGTPHLPLEGRSAPSAPSASAAAFAASQVQRTRASSGPAAGATILDPYMQFYFLNVYSTKHNTHITFSDARRNVIATGSTGILGFRKAARHTYDAAYQLASHIFQKIQDKGVVPKKVEVVLRGFGVGREAVTKALLGKEGRYIKDVVMRVTDGTRTKFGGHRSKNRRRL</sequence>
<proteinExistence type="inferred from homology"/>
<dbReference type="PANTHER" id="PTHR11759">
    <property type="entry name" value="40S RIBOSOMAL PROTEIN S14/30S RIBOSOMAL PROTEIN S11"/>
    <property type="match status" value="1"/>
</dbReference>
<organism evidence="4 5">
    <name type="scientific">Drechslerella dactyloides</name>
    <name type="common">Nematode-trapping fungus</name>
    <name type="synonym">Arthrobotrys dactyloides</name>
    <dbReference type="NCBI Taxonomy" id="74499"/>
    <lineage>
        <taxon>Eukaryota</taxon>
        <taxon>Fungi</taxon>
        <taxon>Dikarya</taxon>
        <taxon>Ascomycota</taxon>
        <taxon>Pezizomycotina</taxon>
        <taxon>Orbiliomycetes</taxon>
        <taxon>Orbiliales</taxon>
        <taxon>Orbiliaceae</taxon>
        <taxon>Drechslerella</taxon>
    </lineage>
</organism>
<reference evidence="4" key="1">
    <citation type="submission" date="2023-01" db="EMBL/GenBank/DDBJ databases">
        <title>The chitinases involved in constricting ring structure development in the nematode-trapping fungus Drechslerella dactyloides.</title>
        <authorList>
            <person name="Wang R."/>
            <person name="Zhang L."/>
            <person name="Tang P."/>
            <person name="Li S."/>
            <person name="Liang L."/>
        </authorList>
    </citation>
    <scope>NUCLEOTIDE SEQUENCE</scope>
    <source>
        <strain evidence="4">YMF1.00031</strain>
    </source>
</reference>
<dbReference type="Gene3D" id="3.30.420.80">
    <property type="entry name" value="Ribosomal protein S11"/>
    <property type="match status" value="1"/>
</dbReference>
<keyword evidence="5" id="KW-1185">Reference proteome</keyword>
<evidence type="ECO:0000313" key="5">
    <source>
        <dbReference type="Proteomes" id="UP001221413"/>
    </source>
</evidence>
<evidence type="ECO:0000256" key="3">
    <source>
        <dbReference type="ARBA" id="ARBA00023274"/>
    </source>
</evidence>
<evidence type="ECO:0000313" key="4">
    <source>
        <dbReference type="EMBL" id="KAJ6259031.1"/>
    </source>
</evidence>
<dbReference type="GO" id="GO:1990904">
    <property type="term" value="C:ribonucleoprotein complex"/>
    <property type="evidence" value="ECO:0007669"/>
    <property type="project" value="UniProtKB-KW"/>
</dbReference>
<dbReference type="Pfam" id="PF00411">
    <property type="entry name" value="Ribosomal_S11"/>
    <property type="match status" value="1"/>
</dbReference>
<comment type="caution">
    <text evidence="4">The sequence shown here is derived from an EMBL/GenBank/DDBJ whole genome shotgun (WGS) entry which is preliminary data.</text>
</comment>
<keyword evidence="2 4" id="KW-0689">Ribosomal protein</keyword>
<dbReference type="GO" id="GO:0005840">
    <property type="term" value="C:ribosome"/>
    <property type="evidence" value="ECO:0007669"/>
    <property type="project" value="UniProtKB-KW"/>
</dbReference>
<dbReference type="SUPFAM" id="SSF53137">
    <property type="entry name" value="Translational machinery components"/>
    <property type="match status" value="1"/>
</dbReference>
<dbReference type="InterPro" id="IPR001971">
    <property type="entry name" value="Ribosomal_uS11"/>
</dbReference>
<dbReference type="EMBL" id="JAQGDS010000007">
    <property type="protein sequence ID" value="KAJ6259031.1"/>
    <property type="molecule type" value="Genomic_DNA"/>
</dbReference>
<evidence type="ECO:0000256" key="1">
    <source>
        <dbReference type="ARBA" id="ARBA00006194"/>
    </source>
</evidence>
<gene>
    <name evidence="4" type="ORF">Dda_5927</name>
</gene>
<dbReference type="Proteomes" id="UP001221413">
    <property type="component" value="Unassembled WGS sequence"/>
</dbReference>
<dbReference type="GO" id="GO:0006412">
    <property type="term" value="P:translation"/>
    <property type="evidence" value="ECO:0007669"/>
    <property type="project" value="InterPro"/>
</dbReference>
<dbReference type="InterPro" id="IPR036967">
    <property type="entry name" value="Ribosomal_uS11_sf"/>
</dbReference>
<evidence type="ECO:0000256" key="2">
    <source>
        <dbReference type="ARBA" id="ARBA00022980"/>
    </source>
</evidence>
<keyword evidence="3" id="KW-0687">Ribonucleoprotein</keyword>
<comment type="similarity">
    <text evidence="1">Belongs to the universal ribosomal protein uS11 family.</text>
</comment>
<dbReference type="HAMAP" id="MF_01310">
    <property type="entry name" value="Ribosomal_uS11"/>
    <property type="match status" value="1"/>
</dbReference>
<dbReference type="AlphaFoldDB" id="A0AAD6NGR9"/>